<dbReference type="Gene3D" id="3.30.420.40">
    <property type="match status" value="2"/>
</dbReference>
<gene>
    <name evidence="16" type="primary">coaX</name>
    <name evidence="17" type="ORF">IAC56_05300</name>
</gene>
<comment type="pathway">
    <text evidence="4 16">Cofactor biosynthesis; coenzyme A biosynthesis; CoA from (R)-pantothenate: step 1/5.</text>
</comment>
<dbReference type="GO" id="GO:0005524">
    <property type="term" value="F:ATP binding"/>
    <property type="evidence" value="ECO:0007669"/>
    <property type="project" value="UniProtKB-UniRule"/>
</dbReference>
<evidence type="ECO:0000256" key="2">
    <source>
        <dbReference type="ARBA" id="ARBA00001958"/>
    </source>
</evidence>
<keyword evidence="13 16" id="KW-0173">Coenzyme A biosynthesis</keyword>
<comment type="catalytic activity">
    <reaction evidence="1 16">
        <text>(R)-pantothenate + ATP = (R)-4'-phosphopantothenate + ADP + H(+)</text>
        <dbReference type="Rhea" id="RHEA:16373"/>
        <dbReference type="ChEBI" id="CHEBI:10986"/>
        <dbReference type="ChEBI" id="CHEBI:15378"/>
        <dbReference type="ChEBI" id="CHEBI:29032"/>
        <dbReference type="ChEBI" id="CHEBI:30616"/>
        <dbReference type="ChEBI" id="CHEBI:456216"/>
        <dbReference type="EC" id="2.7.1.33"/>
    </reaction>
</comment>
<dbReference type="Proteomes" id="UP000824083">
    <property type="component" value="Unassembled WGS sequence"/>
</dbReference>
<feature type="binding site" evidence="16">
    <location>
        <position position="94"/>
    </location>
    <ligand>
        <name>substrate</name>
    </ligand>
</feature>
<evidence type="ECO:0000256" key="4">
    <source>
        <dbReference type="ARBA" id="ARBA00005225"/>
    </source>
</evidence>
<evidence type="ECO:0000256" key="1">
    <source>
        <dbReference type="ARBA" id="ARBA00001206"/>
    </source>
</evidence>
<dbReference type="GO" id="GO:0005737">
    <property type="term" value="C:cytoplasm"/>
    <property type="evidence" value="ECO:0007669"/>
    <property type="project" value="UniProtKB-SubCell"/>
</dbReference>
<feature type="binding site" evidence="16">
    <location>
        <begin position="101"/>
        <end position="104"/>
    </location>
    <ligand>
        <name>substrate</name>
    </ligand>
</feature>
<evidence type="ECO:0000256" key="14">
    <source>
        <dbReference type="ARBA" id="ARBA00038036"/>
    </source>
</evidence>
<dbReference type="PANTHER" id="PTHR34265:SF1">
    <property type="entry name" value="TYPE III PANTOTHENATE KINASE"/>
    <property type="match status" value="1"/>
</dbReference>
<keyword evidence="9 16" id="KW-0547">Nucleotide-binding</keyword>
<sequence>MNLLIDLGNTALKWATSDEPESPHTLVHGGSHHFSEKLLQALQGQSFEHVYGCSVASRDLTLSVSRLVESLGVKITWLKAQQRYQGEFVLRNSYKTPTQLGSDRWHAAIGAVSFLPQQPLLVVHVGTATTVDCVFPEDGEMVFAGGRIAPGVVLMRDSLVTGTATLPKADGEYADFPTDTMTGIVTGIVDSQLGLIERGMRVMQQHHFEPTLVLAGGAVARFAPYLMKEFPDSIVKHNLVLRGLALRSKGAVL</sequence>
<dbReference type="AlphaFoldDB" id="A0A9D1IJ87"/>
<evidence type="ECO:0000256" key="9">
    <source>
        <dbReference type="ARBA" id="ARBA00022741"/>
    </source>
</evidence>
<evidence type="ECO:0000256" key="11">
    <source>
        <dbReference type="ARBA" id="ARBA00022840"/>
    </source>
</evidence>
<reference evidence="17" key="2">
    <citation type="journal article" date="2021" name="PeerJ">
        <title>Extensive microbial diversity within the chicken gut microbiome revealed by metagenomics and culture.</title>
        <authorList>
            <person name="Gilroy R."/>
            <person name="Ravi A."/>
            <person name="Getino M."/>
            <person name="Pursley I."/>
            <person name="Horton D.L."/>
            <person name="Alikhan N.F."/>
            <person name="Baker D."/>
            <person name="Gharbi K."/>
            <person name="Hall N."/>
            <person name="Watson M."/>
            <person name="Adriaenssens E.M."/>
            <person name="Foster-Nyarko E."/>
            <person name="Jarju S."/>
            <person name="Secka A."/>
            <person name="Antonio M."/>
            <person name="Oren A."/>
            <person name="Chaudhuri R.R."/>
            <person name="La Ragione R."/>
            <person name="Hildebrand F."/>
            <person name="Pallen M.J."/>
        </authorList>
    </citation>
    <scope>NUCLEOTIDE SEQUENCE</scope>
    <source>
        <strain evidence="17">7463</strain>
    </source>
</reference>
<dbReference type="InterPro" id="IPR043129">
    <property type="entry name" value="ATPase_NBD"/>
</dbReference>
<feature type="binding site" evidence="16">
    <location>
        <begin position="6"/>
        <end position="13"/>
    </location>
    <ligand>
        <name>ATP</name>
        <dbReference type="ChEBI" id="CHEBI:30616"/>
    </ligand>
</feature>
<dbReference type="Pfam" id="PF03309">
    <property type="entry name" value="Pan_kinase"/>
    <property type="match status" value="1"/>
</dbReference>
<organism evidence="17 18">
    <name type="scientific">Candidatus Aphodousia faecigallinarum</name>
    <dbReference type="NCBI Taxonomy" id="2840677"/>
    <lineage>
        <taxon>Bacteria</taxon>
        <taxon>Pseudomonadati</taxon>
        <taxon>Pseudomonadota</taxon>
        <taxon>Betaproteobacteria</taxon>
        <taxon>Burkholderiales</taxon>
        <taxon>Sutterellaceae</taxon>
        <taxon>Sutterellaceae incertae sedis</taxon>
        <taxon>Candidatus Aphodousia</taxon>
    </lineage>
</organism>
<dbReference type="EC" id="2.7.1.33" evidence="6 16"/>
<proteinExistence type="inferred from homology"/>
<protein>
    <recommendedName>
        <fullName evidence="15 16">Type III pantothenate kinase</fullName>
        <ecNumber evidence="6 16">2.7.1.33</ecNumber>
    </recommendedName>
    <alternativeName>
        <fullName evidence="16">PanK-III</fullName>
    </alternativeName>
    <alternativeName>
        <fullName evidence="16">Pantothenic acid kinase</fullName>
    </alternativeName>
</protein>
<evidence type="ECO:0000256" key="10">
    <source>
        <dbReference type="ARBA" id="ARBA00022777"/>
    </source>
</evidence>
<evidence type="ECO:0000256" key="15">
    <source>
        <dbReference type="ARBA" id="ARBA00040883"/>
    </source>
</evidence>
<evidence type="ECO:0000256" key="6">
    <source>
        <dbReference type="ARBA" id="ARBA00012102"/>
    </source>
</evidence>
<feature type="active site" description="Proton acceptor" evidence="16">
    <location>
        <position position="103"/>
    </location>
</feature>
<dbReference type="HAMAP" id="MF_01274">
    <property type="entry name" value="Pantothen_kinase_3"/>
    <property type="match status" value="1"/>
</dbReference>
<comment type="subcellular location">
    <subcellularLocation>
        <location evidence="3 16">Cytoplasm</location>
    </subcellularLocation>
</comment>
<keyword evidence="8 16" id="KW-0808">Transferase</keyword>
<dbReference type="InterPro" id="IPR004619">
    <property type="entry name" value="Type_III_PanK"/>
</dbReference>
<dbReference type="CDD" id="cd24015">
    <property type="entry name" value="ASKHA_NBD_PanK-III"/>
    <property type="match status" value="1"/>
</dbReference>
<evidence type="ECO:0000256" key="3">
    <source>
        <dbReference type="ARBA" id="ARBA00004496"/>
    </source>
</evidence>
<feature type="binding site" evidence="16">
    <location>
        <position position="180"/>
    </location>
    <ligand>
        <name>substrate</name>
    </ligand>
</feature>
<reference evidence="17" key="1">
    <citation type="submission" date="2020-10" db="EMBL/GenBank/DDBJ databases">
        <authorList>
            <person name="Gilroy R."/>
        </authorList>
    </citation>
    <scope>NUCLEOTIDE SEQUENCE</scope>
    <source>
        <strain evidence="17">7463</strain>
    </source>
</reference>
<keyword evidence="10 16" id="KW-0418">Kinase</keyword>
<feature type="binding site" evidence="16">
    <location>
        <position position="127"/>
    </location>
    <ligand>
        <name>ATP</name>
        <dbReference type="ChEBI" id="CHEBI:30616"/>
    </ligand>
</feature>
<comment type="subunit">
    <text evidence="5 16">Homodimer.</text>
</comment>
<comment type="cofactor">
    <cofactor evidence="2">
        <name>K(+)</name>
        <dbReference type="ChEBI" id="CHEBI:29103"/>
    </cofactor>
</comment>
<comment type="cofactor">
    <cofactor evidence="16">
        <name>NH4(+)</name>
        <dbReference type="ChEBI" id="CHEBI:28938"/>
    </cofactor>
    <cofactor evidence="16">
        <name>K(+)</name>
        <dbReference type="ChEBI" id="CHEBI:29103"/>
    </cofactor>
    <text evidence="16">A monovalent cation. Ammonium or potassium.</text>
</comment>
<dbReference type="NCBIfam" id="TIGR00671">
    <property type="entry name" value="baf"/>
    <property type="match status" value="1"/>
</dbReference>
<comment type="function">
    <text evidence="16">Catalyzes the phosphorylation of pantothenate (Pan), the first step in CoA biosynthesis.</text>
</comment>
<comment type="caution">
    <text evidence="16">Lacks conserved residue(s) required for the propagation of feature annotation.</text>
</comment>
<evidence type="ECO:0000313" key="17">
    <source>
        <dbReference type="EMBL" id="HIU37671.1"/>
    </source>
</evidence>
<keyword evidence="7 16" id="KW-0963">Cytoplasm</keyword>
<evidence type="ECO:0000256" key="7">
    <source>
        <dbReference type="ARBA" id="ARBA00022490"/>
    </source>
</evidence>
<dbReference type="GO" id="GO:0015937">
    <property type="term" value="P:coenzyme A biosynthetic process"/>
    <property type="evidence" value="ECO:0007669"/>
    <property type="project" value="UniProtKB-UniRule"/>
</dbReference>
<accession>A0A9D1IJ87</accession>
<name>A0A9D1IJ87_9BURK</name>
<dbReference type="SUPFAM" id="SSF53067">
    <property type="entry name" value="Actin-like ATPase domain"/>
    <property type="match status" value="2"/>
</dbReference>
<keyword evidence="11 16" id="KW-0067">ATP-binding</keyword>
<dbReference type="EMBL" id="DVMY01000085">
    <property type="protein sequence ID" value="HIU37671.1"/>
    <property type="molecule type" value="Genomic_DNA"/>
</dbReference>
<comment type="similarity">
    <text evidence="14 16">Belongs to the type III pantothenate kinase family.</text>
</comment>
<evidence type="ECO:0000256" key="12">
    <source>
        <dbReference type="ARBA" id="ARBA00022958"/>
    </source>
</evidence>
<evidence type="ECO:0000313" key="18">
    <source>
        <dbReference type="Proteomes" id="UP000824083"/>
    </source>
</evidence>
<dbReference type="GO" id="GO:0004594">
    <property type="term" value="F:pantothenate kinase activity"/>
    <property type="evidence" value="ECO:0007669"/>
    <property type="project" value="UniProtKB-UniRule"/>
</dbReference>
<keyword evidence="12 16" id="KW-0630">Potassium</keyword>
<comment type="caution">
    <text evidence="17">The sequence shown here is derived from an EMBL/GenBank/DDBJ whole genome shotgun (WGS) entry which is preliminary data.</text>
</comment>
<evidence type="ECO:0000256" key="13">
    <source>
        <dbReference type="ARBA" id="ARBA00022993"/>
    </source>
</evidence>
<evidence type="ECO:0000256" key="5">
    <source>
        <dbReference type="ARBA" id="ARBA00011738"/>
    </source>
</evidence>
<dbReference type="PANTHER" id="PTHR34265">
    <property type="entry name" value="TYPE III PANTOTHENATE KINASE"/>
    <property type="match status" value="1"/>
</dbReference>
<evidence type="ECO:0000256" key="8">
    <source>
        <dbReference type="ARBA" id="ARBA00022679"/>
    </source>
</evidence>
<evidence type="ECO:0000256" key="16">
    <source>
        <dbReference type="HAMAP-Rule" id="MF_01274"/>
    </source>
</evidence>